<sequence>MDIGVLAASLEASPLAAWMRGSGWAYPAVNLVHLLGLTLLIGPIALLDLRLLGLGRRFALADVSAVLTPCAIAGLAMLIGSGCLLFSADAVPLHKNPLLLVKLSCITLATANALLFRRVWAERLAEWDRAPPLAGRIQAALSLALWPVAGTLGRLLAYS</sequence>
<dbReference type="Proteomes" id="UP000027466">
    <property type="component" value="Unassembled WGS sequence"/>
</dbReference>
<organism evidence="2 3">
    <name type="scientific">Caballeronia glathei</name>
    <dbReference type="NCBI Taxonomy" id="60547"/>
    <lineage>
        <taxon>Bacteria</taxon>
        <taxon>Pseudomonadati</taxon>
        <taxon>Pseudomonadota</taxon>
        <taxon>Betaproteobacteria</taxon>
        <taxon>Burkholderiales</taxon>
        <taxon>Burkholderiaceae</taxon>
        <taxon>Caballeronia</taxon>
    </lineage>
</organism>
<dbReference type="STRING" id="60547.GCA_000751215_06100"/>
<feature type="transmembrane region" description="Helical" evidence="1">
    <location>
        <begin position="99"/>
        <end position="116"/>
    </location>
</feature>
<gene>
    <name evidence="2" type="ORF">BG61_13775</name>
</gene>
<reference evidence="2 3" key="1">
    <citation type="submission" date="2014-03" db="EMBL/GenBank/DDBJ databases">
        <title>Draft Genome Sequences of Four Burkholderia Strains.</title>
        <authorList>
            <person name="Liu X.Y."/>
            <person name="Li C.X."/>
            <person name="Xu J.H."/>
        </authorList>
    </citation>
    <scope>NUCLEOTIDE SEQUENCE [LARGE SCALE GENOMIC DNA]</scope>
    <source>
        <strain evidence="2 3">DSM 50014</strain>
    </source>
</reference>
<evidence type="ECO:0000256" key="1">
    <source>
        <dbReference type="SAM" id="Phobius"/>
    </source>
</evidence>
<feature type="transmembrane region" description="Helical" evidence="1">
    <location>
        <begin position="24"/>
        <end position="47"/>
    </location>
</feature>
<name>A0A069PQ28_9BURK</name>
<dbReference type="RefSeq" id="WP_035938958.1">
    <property type="nucleotide sequence ID" value="NZ_CADFFX010000024.1"/>
</dbReference>
<proteinExistence type="predicted"/>
<feature type="transmembrane region" description="Helical" evidence="1">
    <location>
        <begin position="59"/>
        <end position="87"/>
    </location>
</feature>
<keyword evidence="1" id="KW-0472">Membrane</keyword>
<protein>
    <recommendedName>
        <fullName evidence="4">DUF2214 domain-containing protein</fullName>
    </recommendedName>
</protein>
<dbReference type="AlphaFoldDB" id="A0A069PQ28"/>
<accession>A0A069PQ28</accession>
<keyword evidence="3" id="KW-1185">Reference proteome</keyword>
<keyword evidence="1" id="KW-0812">Transmembrane</keyword>
<keyword evidence="1" id="KW-1133">Transmembrane helix</keyword>
<dbReference type="EMBL" id="JFHC01000021">
    <property type="protein sequence ID" value="KDR41979.1"/>
    <property type="molecule type" value="Genomic_DNA"/>
</dbReference>
<evidence type="ECO:0008006" key="4">
    <source>
        <dbReference type="Google" id="ProtNLM"/>
    </source>
</evidence>
<evidence type="ECO:0000313" key="2">
    <source>
        <dbReference type="EMBL" id="KDR41979.1"/>
    </source>
</evidence>
<evidence type="ECO:0000313" key="3">
    <source>
        <dbReference type="Proteomes" id="UP000027466"/>
    </source>
</evidence>
<comment type="caution">
    <text evidence="2">The sequence shown here is derived from an EMBL/GenBank/DDBJ whole genome shotgun (WGS) entry which is preliminary data.</text>
</comment>